<keyword evidence="1" id="KW-1133">Transmembrane helix</keyword>
<keyword evidence="1" id="KW-0472">Membrane</keyword>
<feature type="transmembrane region" description="Helical" evidence="1">
    <location>
        <begin position="37"/>
        <end position="60"/>
    </location>
</feature>
<evidence type="ECO:0000313" key="3">
    <source>
        <dbReference type="Proteomes" id="UP000032874"/>
    </source>
</evidence>
<organism evidence="2 3">
    <name type="scientific">Pectobacterium betavasculorum</name>
    <dbReference type="NCBI Taxonomy" id="55207"/>
    <lineage>
        <taxon>Bacteria</taxon>
        <taxon>Pseudomonadati</taxon>
        <taxon>Pseudomonadota</taxon>
        <taxon>Gammaproteobacteria</taxon>
        <taxon>Enterobacterales</taxon>
        <taxon>Pectobacteriaceae</taxon>
        <taxon>Pectobacterium</taxon>
    </lineage>
</organism>
<dbReference type="AlphaFoldDB" id="A0A093UHR0"/>
<dbReference type="EMBL" id="JQHM01000001">
    <property type="protein sequence ID" value="KFX07783.1"/>
    <property type="molecule type" value="Genomic_DNA"/>
</dbReference>
<evidence type="ECO:0000256" key="1">
    <source>
        <dbReference type="SAM" id="Phobius"/>
    </source>
</evidence>
<comment type="caution">
    <text evidence="2">The sequence shown here is derived from an EMBL/GenBank/DDBJ whole genome shotgun (WGS) entry which is preliminary data.</text>
</comment>
<name>A0A093UHR0_9GAMM</name>
<feature type="transmembrane region" description="Helical" evidence="1">
    <location>
        <begin position="6"/>
        <end position="28"/>
    </location>
</feature>
<dbReference type="RefSeq" id="WP_039323150.1">
    <property type="nucleotide sequence ID" value="NZ_JQHM01000001.1"/>
</dbReference>
<proteinExistence type="predicted"/>
<protein>
    <submittedName>
        <fullName evidence="2">Uncharacterized protein</fullName>
    </submittedName>
</protein>
<reference evidence="2 3" key="1">
    <citation type="submission" date="2014-08" db="EMBL/GenBank/DDBJ databases">
        <title>Genome sequences of NCPPB Pectobacterium isolates.</title>
        <authorList>
            <person name="Glover R.H."/>
            <person name="Sapp M."/>
            <person name="Elphinstone J."/>
        </authorList>
    </citation>
    <scope>NUCLEOTIDE SEQUENCE [LARGE SCALE GENOMIC DNA]</scope>
    <source>
        <strain evidence="2 3">NCPPB 2795</strain>
    </source>
</reference>
<dbReference type="Proteomes" id="UP000032874">
    <property type="component" value="Unassembled WGS sequence"/>
</dbReference>
<gene>
    <name evidence="2" type="ORF">KP22_06745</name>
</gene>
<sequence length="63" mass="6751">MDHSQGIWLATAVVMAAQPIGAGVYVFAKKYNYQQDVIALSIIVSLLLALATIPTVLSFFPPS</sequence>
<accession>A0A093UHR0</accession>
<evidence type="ECO:0000313" key="2">
    <source>
        <dbReference type="EMBL" id="KFX07783.1"/>
    </source>
</evidence>
<dbReference type="STRING" id="55207.KP22_06745"/>
<keyword evidence="1" id="KW-0812">Transmembrane</keyword>